<dbReference type="InterPro" id="IPR040079">
    <property type="entry name" value="Glutathione_S-Trfase"/>
</dbReference>
<dbReference type="Pfam" id="PF02798">
    <property type="entry name" value="GST_N"/>
    <property type="match status" value="1"/>
</dbReference>
<dbReference type="InterPro" id="IPR036282">
    <property type="entry name" value="Glutathione-S-Trfase_C_sf"/>
</dbReference>
<dbReference type="Pfam" id="PF00043">
    <property type="entry name" value="GST_C"/>
    <property type="match status" value="1"/>
</dbReference>
<protein>
    <submittedName>
        <fullName evidence="4">Glutathione S-transferase family protein</fullName>
    </submittedName>
</protein>
<dbReference type="InterPro" id="IPR036249">
    <property type="entry name" value="Thioredoxin-like_sf"/>
</dbReference>
<dbReference type="InterPro" id="IPR004046">
    <property type="entry name" value="GST_C"/>
</dbReference>
<comment type="caution">
    <text evidence="4">The sequence shown here is derived from an EMBL/GenBank/DDBJ whole genome shotgun (WGS) entry which is preliminary data.</text>
</comment>
<feature type="domain" description="GST C-terminal" evidence="3">
    <location>
        <begin position="89"/>
        <end position="217"/>
    </location>
</feature>
<dbReference type="InterPro" id="IPR004045">
    <property type="entry name" value="Glutathione_S-Trfase_N"/>
</dbReference>
<dbReference type="PANTHER" id="PTHR44051">
    <property type="entry name" value="GLUTATHIONE S-TRANSFERASE-RELATED"/>
    <property type="match status" value="1"/>
</dbReference>
<evidence type="ECO:0000259" key="2">
    <source>
        <dbReference type="PROSITE" id="PS50404"/>
    </source>
</evidence>
<dbReference type="RefSeq" id="WP_379879740.1">
    <property type="nucleotide sequence ID" value="NZ_JBHPON010000001.1"/>
</dbReference>
<name>A0ABW1KSJ8_9PROT</name>
<proteinExistence type="inferred from homology"/>
<dbReference type="CDD" id="cd03207">
    <property type="entry name" value="GST_C_8"/>
    <property type="match status" value="1"/>
</dbReference>
<accession>A0ABW1KSJ8</accession>
<evidence type="ECO:0000256" key="1">
    <source>
        <dbReference type="RuleBase" id="RU003494"/>
    </source>
</evidence>
<evidence type="ECO:0000313" key="4">
    <source>
        <dbReference type="EMBL" id="MFC6034925.1"/>
    </source>
</evidence>
<dbReference type="SFLD" id="SFLDS00019">
    <property type="entry name" value="Glutathione_Transferase_(cytos"/>
    <property type="match status" value="1"/>
</dbReference>
<feature type="domain" description="GST N-terminal" evidence="2">
    <location>
        <begin position="7"/>
        <end position="86"/>
    </location>
</feature>
<dbReference type="Proteomes" id="UP001596116">
    <property type="component" value="Unassembled WGS sequence"/>
</dbReference>
<dbReference type="InterPro" id="IPR010987">
    <property type="entry name" value="Glutathione-S-Trfase_C-like"/>
</dbReference>
<dbReference type="Gene3D" id="3.40.30.10">
    <property type="entry name" value="Glutaredoxin"/>
    <property type="match status" value="1"/>
</dbReference>
<evidence type="ECO:0000259" key="3">
    <source>
        <dbReference type="PROSITE" id="PS50405"/>
    </source>
</evidence>
<dbReference type="SUPFAM" id="SSF47616">
    <property type="entry name" value="GST C-terminal domain-like"/>
    <property type="match status" value="1"/>
</dbReference>
<dbReference type="Gene3D" id="1.20.1050.10">
    <property type="match status" value="1"/>
</dbReference>
<keyword evidence="5" id="KW-1185">Reference proteome</keyword>
<reference evidence="4 5" key="1">
    <citation type="submission" date="2024-09" db="EMBL/GenBank/DDBJ databases">
        <authorList>
            <person name="Zhang Z.-H."/>
        </authorList>
    </citation>
    <scope>NUCLEOTIDE SEQUENCE [LARGE SCALE GENOMIC DNA]</scope>
    <source>
        <strain evidence="4 5">HHTR114</strain>
    </source>
</reference>
<dbReference type="CDD" id="cd03046">
    <property type="entry name" value="GST_N_GTT1_like"/>
    <property type="match status" value="1"/>
</dbReference>
<dbReference type="EMBL" id="JBHPON010000001">
    <property type="protein sequence ID" value="MFC6034925.1"/>
    <property type="molecule type" value="Genomic_DNA"/>
</dbReference>
<dbReference type="PROSITE" id="PS50405">
    <property type="entry name" value="GST_CTER"/>
    <property type="match status" value="1"/>
</dbReference>
<comment type="similarity">
    <text evidence="1">Belongs to the GST superfamily.</text>
</comment>
<evidence type="ECO:0000313" key="5">
    <source>
        <dbReference type="Proteomes" id="UP001596116"/>
    </source>
</evidence>
<organism evidence="4 5">
    <name type="scientific">Hyphococcus aureus</name>
    <dbReference type="NCBI Taxonomy" id="2666033"/>
    <lineage>
        <taxon>Bacteria</taxon>
        <taxon>Pseudomonadati</taxon>
        <taxon>Pseudomonadota</taxon>
        <taxon>Alphaproteobacteria</taxon>
        <taxon>Parvularculales</taxon>
        <taxon>Parvularculaceae</taxon>
        <taxon>Hyphococcus</taxon>
    </lineage>
</organism>
<dbReference type="SUPFAM" id="SSF52833">
    <property type="entry name" value="Thioredoxin-like"/>
    <property type="match status" value="1"/>
</dbReference>
<dbReference type="PANTHER" id="PTHR44051:SF9">
    <property type="entry name" value="GLUTATHIONE S-TRANSFERASE 1"/>
    <property type="match status" value="1"/>
</dbReference>
<dbReference type="PROSITE" id="PS50404">
    <property type="entry name" value="GST_NTER"/>
    <property type="match status" value="1"/>
</dbReference>
<dbReference type="SFLD" id="SFLDG00358">
    <property type="entry name" value="Main_(cytGST)"/>
    <property type="match status" value="1"/>
</dbReference>
<sequence>MIAIHTVDWVPDFARGLLRDLRLRWALEEAGLPYEMKFVPLGGRDAQDWRARQPFGQIPVYEEDGKTMFETGAILLHLAEKSDKLAPGDADAKAEMTTWLFAALNTVEPQLQALVMHDRFHRDKDWYQGARDGVEEIAKKRLGDLASVLESRDFLAGGRLTVADIAMATVLRIVMHTDLVTRDNRLAAYLKRCEGRPAFQKALSDQLADIDAHAPKG</sequence>
<gene>
    <name evidence="4" type="ORF">ACFMB1_05180</name>
</gene>